<comment type="caution">
    <text evidence="16">The sequence shown here is derived from an EMBL/GenBank/DDBJ whole genome shotgun (WGS) entry which is preliminary data.</text>
</comment>
<dbReference type="PRINTS" id="PR00371">
    <property type="entry name" value="FPNCR"/>
</dbReference>
<dbReference type="InterPro" id="IPR029039">
    <property type="entry name" value="Flavoprotein-like_sf"/>
</dbReference>
<evidence type="ECO:0000256" key="9">
    <source>
        <dbReference type="ARBA" id="ARBA00023002"/>
    </source>
</evidence>
<dbReference type="GO" id="GO:0010181">
    <property type="term" value="F:FMN binding"/>
    <property type="evidence" value="ECO:0007669"/>
    <property type="project" value="InterPro"/>
</dbReference>
<keyword evidence="5" id="KW-0288">FMN</keyword>
<evidence type="ECO:0000256" key="7">
    <source>
        <dbReference type="ARBA" id="ARBA00022827"/>
    </source>
</evidence>
<dbReference type="Gene3D" id="2.40.30.10">
    <property type="entry name" value="Translation factors"/>
    <property type="match status" value="1"/>
</dbReference>
<feature type="compositionally biased region" description="Polar residues" evidence="13">
    <location>
        <begin position="181"/>
        <end position="191"/>
    </location>
</feature>
<dbReference type="Pfam" id="PF00258">
    <property type="entry name" value="Flavodoxin_1"/>
    <property type="match status" value="1"/>
</dbReference>
<feature type="compositionally biased region" description="Low complexity" evidence="13">
    <location>
        <begin position="325"/>
        <end position="351"/>
    </location>
</feature>
<keyword evidence="6" id="KW-0949">S-adenosyl-L-methionine</keyword>
<dbReference type="InterPro" id="IPR003097">
    <property type="entry name" value="CysJ-like_FAD-binding"/>
</dbReference>
<accession>A0A4D9D5Y5</accession>
<dbReference type="Gene3D" id="3.40.50.360">
    <property type="match status" value="1"/>
</dbReference>
<keyword evidence="4" id="KW-0285">Flavoprotein</keyword>
<dbReference type="PANTHER" id="PTHR19384:SF84">
    <property type="entry name" value="METHIONINE SYNTHASE REDUCTASE"/>
    <property type="match status" value="1"/>
</dbReference>
<keyword evidence="8" id="KW-0521">NADP</keyword>
<name>A0A4D9D5Y5_9STRA</name>
<evidence type="ECO:0000256" key="12">
    <source>
        <dbReference type="ARBA" id="ARBA00040659"/>
    </source>
</evidence>
<evidence type="ECO:0000256" key="5">
    <source>
        <dbReference type="ARBA" id="ARBA00022643"/>
    </source>
</evidence>
<keyword evidence="17" id="KW-1185">Reference proteome</keyword>
<evidence type="ECO:0000256" key="2">
    <source>
        <dbReference type="ARBA" id="ARBA00001974"/>
    </source>
</evidence>
<dbReference type="PRINTS" id="PR00369">
    <property type="entry name" value="FLAVODOXIN"/>
</dbReference>
<dbReference type="InterPro" id="IPR017938">
    <property type="entry name" value="Riboflavin_synthase-like_b-brl"/>
</dbReference>
<dbReference type="Proteomes" id="UP000355283">
    <property type="component" value="Unassembled WGS sequence"/>
</dbReference>
<dbReference type="InterPro" id="IPR001709">
    <property type="entry name" value="Flavoprot_Pyr_Nucl_cyt_Rdtase"/>
</dbReference>
<evidence type="ECO:0000259" key="15">
    <source>
        <dbReference type="PROSITE" id="PS51384"/>
    </source>
</evidence>
<dbReference type="SUPFAM" id="SSF52343">
    <property type="entry name" value="Ferredoxin reductase-like, C-terminal NADP-linked domain"/>
    <property type="match status" value="1"/>
</dbReference>
<dbReference type="AlphaFoldDB" id="A0A4D9D5Y5"/>
<dbReference type="GO" id="GO:0030586">
    <property type="term" value="F:[methionine synthase] reductase (NADPH) activity"/>
    <property type="evidence" value="ECO:0007669"/>
    <property type="project" value="UniProtKB-EC"/>
</dbReference>
<keyword evidence="9" id="KW-0560">Oxidoreductase</keyword>
<evidence type="ECO:0000256" key="6">
    <source>
        <dbReference type="ARBA" id="ARBA00022691"/>
    </source>
</evidence>
<evidence type="ECO:0000256" key="11">
    <source>
        <dbReference type="ARBA" id="ARBA00039088"/>
    </source>
</evidence>
<dbReference type="SUPFAM" id="SSF52218">
    <property type="entry name" value="Flavoproteins"/>
    <property type="match status" value="1"/>
</dbReference>
<comment type="cofactor">
    <cofactor evidence="1">
        <name>FMN</name>
        <dbReference type="ChEBI" id="CHEBI:58210"/>
    </cofactor>
</comment>
<dbReference type="InterPro" id="IPR008254">
    <property type="entry name" value="Flavodoxin/NO_synth"/>
</dbReference>
<dbReference type="GO" id="GO:0009086">
    <property type="term" value="P:methionine biosynthetic process"/>
    <property type="evidence" value="ECO:0007669"/>
    <property type="project" value="UniProtKB-KW"/>
</dbReference>
<proteinExistence type="predicted"/>
<dbReference type="Pfam" id="PF00175">
    <property type="entry name" value="NAD_binding_1"/>
    <property type="match status" value="1"/>
</dbReference>
<dbReference type="Pfam" id="PF00667">
    <property type="entry name" value="FAD_binding_1"/>
    <property type="match status" value="1"/>
</dbReference>
<evidence type="ECO:0000313" key="16">
    <source>
        <dbReference type="EMBL" id="TFJ85393.1"/>
    </source>
</evidence>
<feature type="region of interest" description="Disordered" evidence="13">
    <location>
        <begin position="181"/>
        <end position="218"/>
    </location>
</feature>
<dbReference type="GO" id="GO:0050660">
    <property type="term" value="F:flavin adenine dinucleotide binding"/>
    <property type="evidence" value="ECO:0007669"/>
    <property type="project" value="TreeGrafter"/>
</dbReference>
<evidence type="ECO:0000256" key="3">
    <source>
        <dbReference type="ARBA" id="ARBA00022605"/>
    </source>
</evidence>
<dbReference type="SUPFAM" id="SSF63380">
    <property type="entry name" value="Riboflavin synthase domain-like"/>
    <property type="match status" value="1"/>
</dbReference>
<dbReference type="GO" id="GO:0005829">
    <property type="term" value="C:cytosol"/>
    <property type="evidence" value="ECO:0007669"/>
    <property type="project" value="TreeGrafter"/>
</dbReference>
<dbReference type="InterPro" id="IPR039261">
    <property type="entry name" value="FNR_nucleotide-bd"/>
</dbReference>
<evidence type="ECO:0000256" key="1">
    <source>
        <dbReference type="ARBA" id="ARBA00001917"/>
    </source>
</evidence>
<dbReference type="PANTHER" id="PTHR19384">
    <property type="entry name" value="NITRIC OXIDE SYNTHASE-RELATED"/>
    <property type="match status" value="1"/>
</dbReference>
<protein>
    <recommendedName>
        <fullName evidence="12">Methionine synthase reductase</fullName>
        <ecNumber evidence="11">1.16.1.8</ecNumber>
    </recommendedName>
</protein>
<evidence type="ECO:0000256" key="10">
    <source>
        <dbReference type="ARBA" id="ARBA00023167"/>
    </source>
</evidence>
<evidence type="ECO:0000256" key="4">
    <source>
        <dbReference type="ARBA" id="ARBA00022630"/>
    </source>
</evidence>
<dbReference type="EC" id="1.16.1.8" evidence="11"/>
<dbReference type="Gene3D" id="1.20.990.10">
    <property type="entry name" value="NADPH-cytochrome p450 Reductase, Chain A, domain 3"/>
    <property type="match status" value="1"/>
</dbReference>
<feature type="compositionally biased region" description="Basic and acidic residues" evidence="13">
    <location>
        <begin position="204"/>
        <end position="214"/>
    </location>
</feature>
<keyword evidence="7" id="KW-0274">FAD</keyword>
<dbReference type="InterPro" id="IPR017927">
    <property type="entry name" value="FAD-bd_FR_type"/>
</dbReference>
<dbReference type="FunFam" id="3.40.50.360:FF:000059">
    <property type="entry name" value="5-methyltetrahydrofolate-homocysteine methyltransferase reductase"/>
    <property type="match status" value="1"/>
</dbReference>
<evidence type="ECO:0000256" key="8">
    <source>
        <dbReference type="ARBA" id="ARBA00022857"/>
    </source>
</evidence>
<dbReference type="InterPro" id="IPR001094">
    <property type="entry name" value="Flavdoxin-like"/>
</dbReference>
<dbReference type="InterPro" id="IPR001433">
    <property type="entry name" value="OxRdtase_FAD/NAD-bd"/>
</dbReference>
<feature type="domain" description="FAD-binding FR-type" evidence="15">
    <location>
        <begin position="403"/>
        <end position="669"/>
    </location>
</feature>
<dbReference type="PROSITE" id="PS51384">
    <property type="entry name" value="FAD_FR"/>
    <property type="match status" value="1"/>
</dbReference>
<evidence type="ECO:0000313" key="17">
    <source>
        <dbReference type="Proteomes" id="UP000355283"/>
    </source>
</evidence>
<evidence type="ECO:0000256" key="13">
    <source>
        <dbReference type="SAM" id="MobiDB-lite"/>
    </source>
</evidence>
<dbReference type="PROSITE" id="PS50902">
    <property type="entry name" value="FLAVODOXIN_LIKE"/>
    <property type="match status" value="1"/>
</dbReference>
<dbReference type="EMBL" id="SDOX01000014">
    <property type="protein sequence ID" value="TFJ85393.1"/>
    <property type="molecule type" value="Genomic_DNA"/>
</dbReference>
<dbReference type="Gene3D" id="3.40.50.80">
    <property type="entry name" value="Nucleotide-binding domain of ferredoxin-NADP reductase (FNR) module"/>
    <property type="match status" value="1"/>
</dbReference>
<comment type="cofactor">
    <cofactor evidence="2">
        <name>FAD</name>
        <dbReference type="ChEBI" id="CHEBI:57692"/>
    </cofactor>
</comment>
<sequence length="848" mass="91338">MVNTDGGASHPSILVCFGSATGNSEFIAKRIHAELQNKHGLPGARLLAMNDWKKLSNPAFEEYEAGIFVCATTGNGDAPENAEKFWRFLKRRTQPKTLLANRMHFAVLGLGDTNYDKFCHMGKSMDARLSEVGGRRMHNLGTADEAVGLEGTVEPWIETLYPALMKALGRDGVGAKDTTLASVGNGDTSNKANEDSTLGVGPETGREGMARQGEEGAPAMEVERVAVEGKVEEKDAEPHVADRVGLPQARGGPLTQASGAQWVESLLAPADFQQIREKALAAAKDRPWTAYTPSVKVIFMDESGPGAECTPPVAEAHPIPKRGSPPRSSTSSQSSLPCSTPLNHGGASLAPPAAPSPTALKPPSPFTGRLSPFTGVTGGGRAAPTGAAPLATLQAQGASYSYEHPAQAKVRHAVYLTKTAGDGHHSEPPTRRVLELELDTQDCDPPFPYVPGDAVGIRCPNRTEAVERVLERVGREGGRAGNRKSRLQVTDGVAVGGVLGTACWTLEEVVREVMDLEGTPKPHVLKALAAYTQDEGDQALLWWLGVGGEGGKALYESWILEQRLSLAEVLELIPSAAPTLAALLDLLPPLPARYYSVASSPLVCPTRLRIAFSVVEYELPRPGGGVIRRTGVCTSWMERMLREAAGPASGDDKCLYTSSRAPSLPPSLPPARREALKHSRSDVCSGYWRGDFDVWDDAEDGAGTGVEMEEEGIGSFAQKGGEGPIWLFFGCRTKAGDWIYREEMENFLKRGVLSELQTAFSRESARKVYVQDRMQEQGEALARMLLKEGAYLYVCGDAENMARDVHASLRTLLVQHGGRQEGLGSEEEAEAFLVELKQRQRYVLDIWA</sequence>
<dbReference type="InterPro" id="IPR023173">
    <property type="entry name" value="NADPH_Cyt_P450_Rdtase_alpha"/>
</dbReference>
<evidence type="ECO:0000259" key="14">
    <source>
        <dbReference type="PROSITE" id="PS50902"/>
    </source>
</evidence>
<feature type="domain" description="Flavodoxin-like" evidence="14">
    <location>
        <begin position="13"/>
        <end position="161"/>
    </location>
</feature>
<dbReference type="OrthoDB" id="1856718at2759"/>
<keyword evidence="10" id="KW-0486">Methionine biosynthesis</keyword>
<feature type="region of interest" description="Disordered" evidence="13">
    <location>
        <begin position="307"/>
        <end position="381"/>
    </location>
</feature>
<keyword evidence="3" id="KW-0028">Amino-acid biosynthesis</keyword>
<reference evidence="16 17" key="1">
    <citation type="submission" date="2019-01" db="EMBL/GenBank/DDBJ databases">
        <title>Nuclear Genome Assembly of the Microalgal Biofuel strain Nannochloropsis salina CCMP1776.</title>
        <authorList>
            <person name="Hovde B."/>
        </authorList>
    </citation>
    <scope>NUCLEOTIDE SEQUENCE [LARGE SCALE GENOMIC DNA]</scope>
    <source>
        <strain evidence="16 17">CCMP1776</strain>
    </source>
</reference>
<dbReference type="GO" id="GO:0050667">
    <property type="term" value="P:homocysteine metabolic process"/>
    <property type="evidence" value="ECO:0007669"/>
    <property type="project" value="TreeGrafter"/>
</dbReference>
<gene>
    <name evidence="16" type="ORF">NSK_003352</name>
</gene>
<feature type="compositionally biased region" description="Pro residues" evidence="13">
    <location>
        <begin position="352"/>
        <end position="365"/>
    </location>
</feature>
<organism evidence="16 17">
    <name type="scientific">Nannochloropsis salina CCMP1776</name>
    <dbReference type="NCBI Taxonomy" id="1027361"/>
    <lineage>
        <taxon>Eukaryota</taxon>
        <taxon>Sar</taxon>
        <taxon>Stramenopiles</taxon>
        <taxon>Ochrophyta</taxon>
        <taxon>Eustigmatophyceae</taxon>
        <taxon>Eustigmatales</taxon>
        <taxon>Monodopsidaceae</taxon>
        <taxon>Microchloropsis</taxon>
        <taxon>Microchloropsis salina</taxon>
    </lineage>
</organism>